<feature type="non-terminal residue" evidence="2">
    <location>
        <position position="1"/>
    </location>
</feature>
<reference evidence="2" key="1">
    <citation type="submission" date="2021-02" db="EMBL/GenBank/DDBJ databases">
        <authorList>
            <person name="Nowell W R."/>
        </authorList>
    </citation>
    <scope>NUCLEOTIDE SEQUENCE</scope>
</reference>
<feature type="signal peptide" evidence="1">
    <location>
        <begin position="1"/>
        <end position="18"/>
    </location>
</feature>
<comment type="caution">
    <text evidence="2">The sequence shown here is derived from an EMBL/GenBank/DDBJ whole genome shotgun (WGS) entry which is preliminary data.</text>
</comment>
<gene>
    <name evidence="2" type="ORF">JBS370_LOCUS39276</name>
</gene>
<organism evidence="2 3">
    <name type="scientific">Rotaria sordida</name>
    <dbReference type="NCBI Taxonomy" id="392033"/>
    <lineage>
        <taxon>Eukaryota</taxon>
        <taxon>Metazoa</taxon>
        <taxon>Spiralia</taxon>
        <taxon>Gnathifera</taxon>
        <taxon>Rotifera</taxon>
        <taxon>Eurotatoria</taxon>
        <taxon>Bdelloidea</taxon>
        <taxon>Philodinida</taxon>
        <taxon>Philodinidae</taxon>
        <taxon>Rotaria</taxon>
    </lineage>
</organism>
<name>A0A820FTA5_9BILA</name>
<protein>
    <recommendedName>
        <fullName evidence="4">Secreted protein</fullName>
    </recommendedName>
</protein>
<dbReference type="AlphaFoldDB" id="A0A820FTA5"/>
<evidence type="ECO:0000256" key="1">
    <source>
        <dbReference type="SAM" id="SignalP"/>
    </source>
</evidence>
<dbReference type="Proteomes" id="UP000663836">
    <property type="component" value="Unassembled WGS sequence"/>
</dbReference>
<proteinExistence type="predicted"/>
<sequence>MHHLRLCILFRLFSETRPIFTNDDDDDDDTISKTPKKLTSSEIRIHFTRCKYCGERCLGSQLTEHK</sequence>
<evidence type="ECO:0000313" key="3">
    <source>
        <dbReference type="Proteomes" id="UP000663836"/>
    </source>
</evidence>
<feature type="chain" id="PRO_5032896751" description="Secreted protein" evidence="1">
    <location>
        <begin position="19"/>
        <end position="66"/>
    </location>
</feature>
<dbReference type="EMBL" id="CAJOBD010026163">
    <property type="protein sequence ID" value="CAF4266747.1"/>
    <property type="molecule type" value="Genomic_DNA"/>
</dbReference>
<accession>A0A820FTA5</accession>
<keyword evidence="1" id="KW-0732">Signal</keyword>
<evidence type="ECO:0000313" key="2">
    <source>
        <dbReference type="EMBL" id="CAF4266747.1"/>
    </source>
</evidence>
<evidence type="ECO:0008006" key="4">
    <source>
        <dbReference type="Google" id="ProtNLM"/>
    </source>
</evidence>